<dbReference type="PROSITE" id="PS00141">
    <property type="entry name" value="ASP_PROTEASE"/>
    <property type="match status" value="2"/>
</dbReference>
<evidence type="ECO:0000256" key="2">
    <source>
        <dbReference type="RuleBase" id="RU000454"/>
    </source>
</evidence>
<keyword evidence="3" id="KW-0812">Transmembrane</keyword>
<proteinExistence type="inferred from homology"/>
<dbReference type="SMART" id="SM00458">
    <property type="entry name" value="RICIN"/>
    <property type="match status" value="1"/>
</dbReference>
<dbReference type="InterPro" id="IPR033121">
    <property type="entry name" value="PEPTIDASE_A1"/>
</dbReference>
<accession>A0A7S4V0T4</accession>
<protein>
    <recommendedName>
        <fullName evidence="4">Peptidase A1 domain-containing protein</fullName>
    </recommendedName>
</protein>
<dbReference type="InterPro" id="IPR035992">
    <property type="entry name" value="Ricin_B-like_lectins"/>
</dbReference>
<name>A0A7S4V0T4_9DINO</name>
<dbReference type="InterPro" id="IPR001461">
    <property type="entry name" value="Aspartic_peptidase_A1"/>
</dbReference>
<feature type="domain" description="Peptidase A1" evidence="4">
    <location>
        <begin position="74"/>
        <end position="541"/>
    </location>
</feature>
<dbReference type="PANTHER" id="PTHR47966">
    <property type="entry name" value="BETA-SITE APP-CLEAVING ENZYME, ISOFORM A-RELATED"/>
    <property type="match status" value="1"/>
</dbReference>
<evidence type="ECO:0000313" key="5">
    <source>
        <dbReference type="EMBL" id="CAE4569901.1"/>
    </source>
</evidence>
<dbReference type="SUPFAM" id="SSF50370">
    <property type="entry name" value="Ricin B-like lectins"/>
    <property type="match status" value="1"/>
</dbReference>
<dbReference type="InterPro" id="IPR001969">
    <property type="entry name" value="Aspartic_peptidase_AS"/>
</dbReference>
<dbReference type="GO" id="GO:0004190">
    <property type="term" value="F:aspartic-type endopeptidase activity"/>
    <property type="evidence" value="ECO:0007669"/>
    <property type="project" value="UniProtKB-KW"/>
</dbReference>
<keyword evidence="2" id="KW-0378">Hydrolase</keyword>
<dbReference type="InterPro" id="IPR034164">
    <property type="entry name" value="Pepsin-like_dom"/>
</dbReference>
<comment type="similarity">
    <text evidence="1 2">Belongs to the peptidase A1 family.</text>
</comment>
<dbReference type="InterPro" id="IPR021109">
    <property type="entry name" value="Peptidase_aspartic_dom_sf"/>
</dbReference>
<keyword evidence="2" id="KW-0645">Protease</keyword>
<dbReference type="CDD" id="cd00161">
    <property type="entry name" value="beta-trefoil_Ricin-like"/>
    <property type="match status" value="1"/>
</dbReference>
<keyword evidence="2" id="KW-0064">Aspartyl protease</keyword>
<evidence type="ECO:0000256" key="3">
    <source>
        <dbReference type="SAM" id="Phobius"/>
    </source>
</evidence>
<dbReference type="PANTHER" id="PTHR47966:SF75">
    <property type="entry name" value="ENDOPEPTIDASE (CTSD), PUTATIVE (AFU_ORTHOLOGUE AFUA_4G07040)-RELATED"/>
    <property type="match status" value="1"/>
</dbReference>
<keyword evidence="3" id="KW-0472">Membrane</keyword>
<reference evidence="5" key="1">
    <citation type="submission" date="2021-01" db="EMBL/GenBank/DDBJ databases">
        <authorList>
            <person name="Corre E."/>
            <person name="Pelletier E."/>
            <person name="Niang G."/>
            <person name="Scheremetjew M."/>
            <person name="Finn R."/>
            <person name="Kale V."/>
            <person name="Holt S."/>
            <person name="Cochrane G."/>
            <person name="Meng A."/>
            <person name="Brown T."/>
            <person name="Cohen L."/>
        </authorList>
    </citation>
    <scope>NUCLEOTIDE SEQUENCE</scope>
    <source>
        <strain evidence="5">CCMP3105</strain>
    </source>
</reference>
<dbReference type="PRINTS" id="PR00792">
    <property type="entry name" value="PEPSIN"/>
</dbReference>
<dbReference type="CDD" id="cd05471">
    <property type="entry name" value="pepsin_like"/>
    <property type="match status" value="1"/>
</dbReference>
<feature type="transmembrane region" description="Helical" evidence="3">
    <location>
        <begin position="613"/>
        <end position="633"/>
    </location>
</feature>
<dbReference type="AlphaFoldDB" id="A0A7S4V0T4"/>
<dbReference type="PROSITE" id="PS51767">
    <property type="entry name" value="PEPTIDASE_A1"/>
    <property type="match status" value="1"/>
</dbReference>
<dbReference type="GO" id="GO:0006508">
    <property type="term" value="P:proteolysis"/>
    <property type="evidence" value="ECO:0007669"/>
    <property type="project" value="UniProtKB-KW"/>
</dbReference>
<dbReference type="SUPFAM" id="SSF50630">
    <property type="entry name" value="Acid proteases"/>
    <property type="match status" value="1"/>
</dbReference>
<keyword evidence="3" id="KW-1133">Transmembrane helix</keyword>
<dbReference type="EMBL" id="HBNR01014676">
    <property type="protein sequence ID" value="CAE4569901.1"/>
    <property type="molecule type" value="Transcribed_RNA"/>
</dbReference>
<dbReference type="PROSITE" id="PS50231">
    <property type="entry name" value="RICIN_B_LECTIN"/>
    <property type="match status" value="1"/>
</dbReference>
<organism evidence="5">
    <name type="scientific">Alexandrium monilatum</name>
    <dbReference type="NCBI Taxonomy" id="311494"/>
    <lineage>
        <taxon>Eukaryota</taxon>
        <taxon>Sar</taxon>
        <taxon>Alveolata</taxon>
        <taxon>Dinophyceae</taxon>
        <taxon>Gonyaulacales</taxon>
        <taxon>Pyrocystaceae</taxon>
        <taxon>Alexandrium</taxon>
    </lineage>
</organism>
<gene>
    <name evidence="5" type="ORF">AMON00008_LOCUS9520</name>
</gene>
<dbReference type="Pfam" id="PF00026">
    <property type="entry name" value="Asp"/>
    <property type="match status" value="2"/>
</dbReference>
<evidence type="ECO:0000259" key="4">
    <source>
        <dbReference type="PROSITE" id="PS51767"/>
    </source>
</evidence>
<dbReference type="Pfam" id="PF00652">
    <property type="entry name" value="Ricin_B_lectin"/>
    <property type="match status" value="1"/>
</dbReference>
<evidence type="ECO:0000256" key="1">
    <source>
        <dbReference type="ARBA" id="ARBA00007447"/>
    </source>
</evidence>
<dbReference type="InterPro" id="IPR000772">
    <property type="entry name" value="Ricin_B_lectin"/>
</dbReference>
<dbReference type="Gene3D" id="2.80.10.50">
    <property type="match status" value="1"/>
</dbReference>
<sequence>MAPAACAPLLAAGNNDRPWLRMPLRKVLVHGASRGGGPTRWPSLADDNGRPTEFARISETELDLPQETPMDMAIMGDIHVGTPPQHMTVILDSGSPDLWLPAADCAMCHKRAVPGNRFFEWARSSSLQTMRSRADVDTLRWAAHPDSCLDVAGGSLTNGNKLQLWACARGANQLFLTPKPGRAGPIRWAAHPEKCVDVPRGSAENGNGVQLWDCVDRGRSRNQLFRLSETGTGPIRWAAHPGKCLDVTDGSVADGTPLQLWDCGGAAANQRFRAEHVRSINETAVRDIYFGTGRVEGIAATDTMRFAGIQLERQRLLVVEKEVFSPPAHVWDGILGLAKTEYSSIGAPFFTRLRDVGVAPLFVFVPTHTQSGTHVELRIGNSALRSPEIAQSTITWVPSKERGLWYINGSVGVRQRSKRRFLVDTGTTVIVMPPGDLRAYVDAVQPRRGCLVERRRVLCACSDVPSMMPLMFEFGNVTMALGALDLFQPTKKAMGGSFGAEPACELQVSVGEEPEGWLLGDNFLRKVAVAFDYEQRRVGFAAPVEQSSLELRVVNGPGGPVVQTRMSRHATVMKRQWRGTLVHLSAQLRGGDVAAKGVQSALLRTSLRAATVALPPFPLLLVVGAGVAFAVAWRRSLCWGATVVGAAASSPGPGEEFVPLSMAREGEC</sequence>
<dbReference type="Gene3D" id="2.40.70.10">
    <property type="entry name" value="Acid Proteases"/>
    <property type="match status" value="2"/>
</dbReference>